<reference evidence="1" key="1">
    <citation type="submission" date="2005-07" db="EMBL/GenBank/DDBJ databases">
        <title>A hyperthermophilic lifestyle for uncultured Archaea of the DHVE2 lineage: evidence from environmental genomics.</title>
        <authorList>
            <person name="Moussard H."/>
            <person name="Hennecke G."/>
            <person name="Moreira D."/>
            <person name="Jouffe V."/>
            <person name="Lopez-Garcia P."/>
            <person name="Jeanthon C."/>
        </authorList>
    </citation>
    <scope>NUCLEOTIDE SEQUENCE</scope>
</reference>
<protein>
    <submittedName>
        <fullName evidence="1">Uncharacterized protein</fullName>
    </submittedName>
</protein>
<organism evidence="1">
    <name type="scientific">uncultured euryarchaeote Alv-FOS4</name>
    <dbReference type="NCBI Taxonomy" id="337893"/>
    <lineage>
        <taxon>Archaea</taxon>
        <taxon>Methanobacteriati</taxon>
        <taxon>Methanobacteriota</taxon>
        <taxon>environmental samples</taxon>
    </lineage>
</organism>
<accession>Q3SA85</accession>
<sequence>MKVALTIINLLIAALFFSVIYSAANVDVSFDVGAVRSNGFTLQGDNLVTAFPVKINNGGLYPISNVSIFFVLKNGTSVIYQHTFTISQIPALKTYEKTFVLTMNLTKIYRKLGTYYIFHRGKFTINIFINAHYWYIADFTARYTRNISWNPLIYTFTFYKSQIKITGDLIKIPYFISKLPIPLSAKMKLNVTDSQGTIASGITNVVFDKKSMAILHLSRNCNFLLTHSDNWEIHYTLITGAFKVHGLVHYTWIPPLSHLHIYQKIINGTPYLMLGFKNNMMHQLKLTIKGTVYNANSTSEFTKVIVTKAGASANIPIALLTPDIKGISMVLYMPEYGIQYTLNYGEVGS</sequence>
<dbReference type="AlphaFoldDB" id="Q3SA85"/>
<name>Q3SA85_9EURY</name>
<proteinExistence type="predicted"/>
<dbReference type="EMBL" id="DQ118404">
    <property type="protein sequence ID" value="AAZ32497.1"/>
    <property type="molecule type" value="Genomic_DNA"/>
</dbReference>
<evidence type="ECO:0000313" key="1">
    <source>
        <dbReference type="EMBL" id="AAZ32497.1"/>
    </source>
</evidence>